<reference evidence="2" key="2">
    <citation type="submission" date="2025-09" db="UniProtKB">
        <authorList>
            <consortium name="Ensembl"/>
        </authorList>
    </citation>
    <scope>IDENTIFICATION</scope>
</reference>
<dbReference type="GeneTree" id="ENSGT00940000153934"/>
<reference evidence="2" key="1">
    <citation type="submission" date="2025-08" db="UniProtKB">
        <authorList>
            <consortium name="Ensembl"/>
        </authorList>
    </citation>
    <scope>IDENTIFICATION</scope>
</reference>
<evidence type="ECO:0000313" key="2">
    <source>
        <dbReference type="Ensembl" id="ENSNVIP00000016650.1"/>
    </source>
</evidence>
<dbReference type="PANTHER" id="PTHR23267">
    <property type="entry name" value="IMMUNOGLOBULIN LIGHT CHAIN"/>
    <property type="match status" value="1"/>
</dbReference>
<dbReference type="InterPro" id="IPR013106">
    <property type="entry name" value="Ig_V-set"/>
</dbReference>
<keyword evidence="3" id="KW-1185">Reference proteome</keyword>
<dbReference type="SMART" id="SM00406">
    <property type="entry name" value="IGv"/>
    <property type="match status" value="1"/>
</dbReference>
<dbReference type="PROSITE" id="PS50835">
    <property type="entry name" value="IG_LIKE"/>
    <property type="match status" value="1"/>
</dbReference>
<organism evidence="2 3">
    <name type="scientific">Neovison vison</name>
    <name type="common">American mink</name>
    <name type="synonym">Mustela vison</name>
    <dbReference type="NCBI Taxonomy" id="452646"/>
    <lineage>
        <taxon>Eukaryota</taxon>
        <taxon>Metazoa</taxon>
        <taxon>Chordata</taxon>
        <taxon>Craniata</taxon>
        <taxon>Vertebrata</taxon>
        <taxon>Euteleostomi</taxon>
        <taxon>Mammalia</taxon>
        <taxon>Eutheria</taxon>
        <taxon>Laurasiatheria</taxon>
        <taxon>Carnivora</taxon>
        <taxon>Caniformia</taxon>
        <taxon>Musteloidea</taxon>
        <taxon>Mustelidae</taxon>
        <taxon>Mustelinae</taxon>
        <taxon>Neogale</taxon>
    </lineage>
</organism>
<name>A0A8C7B622_NEOVI</name>
<evidence type="ECO:0000259" key="1">
    <source>
        <dbReference type="PROSITE" id="PS50835"/>
    </source>
</evidence>
<dbReference type="InterPro" id="IPR007110">
    <property type="entry name" value="Ig-like_dom"/>
</dbReference>
<protein>
    <recommendedName>
        <fullName evidence="1">Ig-like domain-containing protein</fullName>
    </recommendedName>
</protein>
<dbReference type="InterPro" id="IPR036179">
    <property type="entry name" value="Ig-like_dom_sf"/>
</dbReference>
<feature type="domain" description="Ig-like" evidence="1">
    <location>
        <begin position="38"/>
        <end position="130"/>
    </location>
</feature>
<dbReference type="Proteomes" id="UP000694425">
    <property type="component" value="Unplaced"/>
</dbReference>
<sequence>MTGGKLCLSFYCVSFSGTCTHSQRISSYRASCLCFVFPGFCALPVLTQPPSASASLGASVKLTCTLSREHSNYYVLWYQQQTGKAPRYLMKVNSDGSHSKGDGIPSRFSGSSSGVDRYLTISNIQSEDEADPWWVQSWGVVRKQNTC</sequence>
<dbReference type="InterPro" id="IPR013783">
    <property type="entry name" value="Ig-like_fold"/>
</dbReference>
<dbReference type="AlphaFoldDB" id="A0A8C7B622"/>
<dbReference type="Ensembl" id="ENSNVIT00000019426.1">
    <property type="protein sequence ID" value="ENSNVIP00000016650.1"/>
    <property type="gene ID" value="ENSNVIG00000013058.1"/>
</dbReference>
<dbReference type="InterPro" id="IPR050150">
    <property type="entry name" value="IgV_Light_Chain"/>
</dbReference>
<dbReference type="Pfam" id="PF07686">
    <property type="entry name" value="V-set"/>
    <property type="match status" value="1"/>
</dbReference>
<accession>A0A8C7B622</accession>
<proteinExistence type="predicted"/>
<evidence type="ECO:0000313" key="3">
    <source>
        <dbReference type="Proteomes" id="UP000694425"/>
    </source>
</evidence>
<dbReference type="SUPFAM" id="SSF48726">
    <property type="entry name" value="Immunoglobulin"/>
    <property type="match status" value="1"/>
</dbReference>
<dbReference type="Gene3D" id="2.60.40.10">
    <property type="entry name" value="Immunoglobulins"/>
    <property type="match status" value="1"/>
</dbReference>